<organism evidence="1">
    <name type="scientific">uncultured Caudovirales phage</name>
    <dbReference type="NCBI Taxonomy" id="2100421"/>
    <lineage>
        <taxon>Viruses</taxon>
        <taxon>Duplodnaviria</taxon>
        <taxon>Heunggongvirae</taxon>
        <taxon>Uroviricota</taxon>
        <taxon>Caudoviricetes</taxon>
        <taxon>Peduoviridae</taxon>
        <taxon>Maltschvirus</taxon>
        <taxon>Maltschvirus maltsch</taxon>
    </lineage>
</organism>
<dbReference type="EMBL" id="LR796637">
    <property type="protein sequence ID" value="CAB4156329.1"/>
    <property type="molecule type" value="Genomic_DNA"/>
</dbReference>
<reference evidence="1" key="1">
    <citation type="submission" date="2020-04" db="EMBL/GenBank/DDBJ databases">
        <authorList>
            <person name="Chiriac C."/>
            <person name="Salcher M."/>
            <person name="Ghai R."/>
            <person name="Kavagutti S V."/>
        </authorList>
    </citation>
    <scope>NUCLEOTIDE SEQUENCE</scope>
</reference>
<accession>A0A6J5NB61</accession>
<gene>
    <name evidence="1" type="ORF">UFOVP655_49</name>
</gene>
<sequence length="176" mass="19688">MAEKKPVKKAAAKPRVKRVTPAKLGKPGLLNQELQEKIVELIRLGNYAEDAAGAVGIGRTTFFLWMARGKAEAERLKLIPDAEPIELETPYVDFMNAVEKARDEATARNVAVIQRAAHNGTWQAAAWFLERTRQNTYGRKERVEMTGQDGEPMKMVVDVGDLEQKIAQVMAKRSKK</sequence>
<evidence type="ECO:0000313" key="1">
    <source>
        <dbReference type="EMBL" id="CAB4156329.1"/>
    </source>
</evidence>
<protein>
    <recommendedName>
        <fullName evidence="2">Terminase small subunit</fullName>
    </recommendedName>
</protein>
<proteinExistence type="predicted"/>
<name>A0A6J5NB61_9CAUD</name>
<evidence type="ECO:0008006" key="2">
    <source>
        <dbReference type="Google" id="ProtNLM"/>
    </source>
</evidence>